<proteinExistence type="inferred from homology"/>
<dbReference type="Gene3D" id="2.10.90.10">
    <property type="entry name" value="Cystine-knot cytokines"/>
    <property type="match status" value="1"/>
</dbReference>
<dbReference type="GO" id="GO:0008083">
    <property type="term" value="F:growth factor activity"/>
    <property type="evidence" value="ECO:0007669"/>
    <property type="project" value="UniProtKB-KW"/>
</dbReference>
<keyword evidence="3" id="KW-0339">Growth factor</keyword>
<gene>
    <name evidence="5" type="ORF">CRM22_003925</name>
</gene>
<dbReference type="SUPFAM" id="SSF57501">
    <property type="entry name" value="Cystine-knot cytokines"/>
    <property type="match status" value="1"/>
</dbReference>
<reference evidence="5 6" key="1">
    <citation type="journal article" date="2019" name="BMC Genomics">
        <title>New insights from Opisthorchis felineus genome: update on genomics of the epidemiologically important liver flukes.</title>
        <authorList>
            <person name="Ershov N.I."/>
            <person name="Mordvinov V.A."/>
            <person name="Prokhortchouk E.B."/>
            <person name="Pakharukova M.Y."/>
            <person name="Gunbin K.V."/>
            <person name="Ustyantsev K."/>
            <person name="Genaev M.A."/>
            <person name="Blinov A.G."/>
            <person name="Mazur A."/>
            <person name="Boulygina E."/>
            <person name="Tsygankova S."/>
            <person name="Khrameeva E."/>
            <person name="Chekanov N."/>
            <person name="Fan G."/>
            <person name="Xiao A."/>
            <person name="Zhang H."/>
            <person name="Xu X."/>
            <person name="Yang H."/>
            <person name="Solovyev V."/>
            <person name="Lee S.M."/>
            <person name="Liu X."/>
            <person name="Afonnikov D.A."/>
            <person name="Skryabin K.G."/>
        </authorList>
    </citation>
    <scope>NUCLEOTIDE SEQUENCE [LARGE SCALE GENOMIC DNA]</scope>
    <source>
        <strain evidence="5">AK-0245</strain>
        <tissue evidence="5">Whole organism</tissue>
    </source>
</reference>
<evidence type="ECO:0000256" key="1">
    <source>
        <dbReference type="ARBA" id="ARBA00004613"/>
    </source>
</evidence>
<name>A0A4S2M516_OPIFE</name>
<dbReference type="PROSITE" id="PS51257">
    <property type="entry name" value="PROKAR_LIPOPROTEIN"/>
    <property type="match status" value="1"/>
</dbReference>
<dbReference type="InterPro" id="IPR001839">
    <property type="entry name" value="TGF-b_C"/>
</dbReference>
<evidence type="ECO:0000256" key="2">
    <source>
        <dbReference type="ARBA" id="ARBA00022525"/>
    </source>
</evidence>
<dbReference type="Pfam" id="PF00019">
    <property type="entry name" value="TGF_beta"/>
    <property type="match status" value="1"/>
</dbReference>
<protein>
    <recommendedName>
        <fullName evidence="4">TGF-beta family profile domain-containing protein</fullName>
    </recommendedName>
</protein>
<keyword evidence="2" id="KW-0964">Secreted</keyword>
<feature type="domain" description="TGF-beta family profile" evidence="4">
    <location>
        <begin position="312"/>
        <end position="441"/>
    </location>
</feature>
<evidence type="ECO:0000313" key="6">
    <source>
        <dbReference type="Proteomes" id="UP000308267"/>
    </source>
</evidence>
<dbReference type="InterPro" id="IPR029034">
    <property type="entry name" value="Cystine-knot_cytokine"/>
</dbReference>
<dbReference type="PROSITE" id="PS51362">
    <property type="entry name" value="TGF_BETA_2"/>
    <property type="match status" value="1"/>
</dbReference>
<accession>A0A4S2M516</accession>
<evidence type="ECO:0000313" key="5">
    <source>
        <dbReference type="EMBL" id="TGZ69097.1"/>
    </source>
</evidence>
<evidence type="ECO:0000259" key="4">
    <source>
        <dbReference type="PROSITE" id="PS51362"/>
    </source>
</evidence>
<keyword evidence="6" id="KW-1185">Reference proteome</keyword>
<comment type="subcellular location">
    <subcellularLocation>
        <location evidence="1">Secreted</location>
    </subcellularLocation>
</comment>
<dbReference type="GO" id="GO:0005576">
    <property type="term" value="C:extracellular region"/>
    <property type="evidence" value="ECO:0007669"/>
    <property type="project" value="UniProtKB-SubCell"/>
</dbReference>
<dbReference type="Proteomes" id="UP000308267">
    <property type="component" value="Unassembled WGS sequence"/>
</dbReference>
<comment type="caution">
    <text evidence="5">The sequence shown here is derived from an EMBL/GenBank/DDBJ whole genome shotgun (WGS) entry which is preliminary data.</text>
</comment>
<dbReference type="AlphaFoldDB" id="A0A4S2M516"/>
<organism evidence="5 6">
    <name type="scientific">Opisthorchis felineus</name>
    <dbReference type="NCBI Taxonomy" id="147828"/>
    <lineage>
        <taxon>Eukaryota</taxon>
        <taxon>Metazoa</taxon>
        <taxon>Spiralia</taxon>
        <taxon>Lophotrochozoa</taxon>
        <taxon>Platyhelminthes</taxon>
        <taxon>Trematoda</taxon>
        <taxon>Digenea</taxon>
        <taxon>Opisthorchiida</taxon>
        <taxon>Opisthorchiata</taxon>
        <taxon>Opisthorchiidae</taxon>
        <taxon>Opisthorchis</taxon>
    </lineage>
</organism>
<dbReference type="EMBL" id="SJOL01006221">
    <property type="protein sequence ID" value="TGZ69097.1"/>
    <property type="molecule type" value="Genomic_DNA"/>
</dbReference>
<evidence type="ECO:0000256" key="3">
    <source>
        <dbReference type="RuleBase" id="RU000354"/>
    </source>
</evidence>
<sequence length="441" mass="50997">MTGSNLKLNMQFAGWYLDSQTHIMYLLILACCASRLSEPSAVENSLLEPRGPGSLVKERPDLLHGTMMFHVLSALAGQPKQLSIDELENLRRTIPRAVENYVDVMNSAKLLEDLSTGKLEKKLFEDYEKSLVFLETGKCSFTRKQQPYPCLIIRKPIEFPESPIILARLSTFVLPWIRPDNLALSVHFLDETQHHFEEDIFRLDNVTKVFDSFNVNWFSEREVKWDVTAAMVDIQRRQNSQSYPIILTLHCVNEKCRTDTTTWHLFSHPEFKGAVLSPDGQTVLELYTDSTIDLFKRYGRRRLIGRSASEDYHRRNGNNCPSFLDRDRQEAKCCLFRYTLTKRQLDQNDKLRFIVFPHHLPLNICHGRCIGLYMPTDNSHSVLLNRYFSGLDNEERNAIYDSMPCCAANETSPFTIVYKNAENKLVHETLERAIKMNCACN</sequence>
<comment type="similarity">
    <text evidence="3">Belongs to the TGF-beta family.</text>
</comment>
<dbReference type="OrthoDB" id="5948587at2759"/>